<keyword evidence="1" id="KW-1133">Transmembrane helix</keyword>
<protein>
    <submittedName>
        <fullName evidence="2">Uncharacterized protein</fullName>
    </submittedName>
</protein>
<feature type="transmembrane region" description="Helical" evidence="1">
    <location>
        <begin position="295"/>
        <end position="317"/>
    </location>
</feature>
<reference evidence="3" key="1">
    <citation type="journal article" date="2011" name="MBio">
        <title>Novel metabolic attributes of the genus Cyanothece, comprising a group of unicellular nitrogen-fixing Cyanobacteria.</title>
        <authorList>
            <person name="Bandyopadhyay A."/>
            <person name="Elvitigala T."/>
            <person name="Welsh E."/>
            <person name="Stockel J."/>
            <person name="Liberton M."/>
            <person name="Min H."/>
            <person name="Sherman L.A."/>
            <person name="Pakrasi H.B."/>
        </authorList>
    </citation>
    <scope>NUCLEOTIDE SEQUENCE [LARGE SCALE GENOMIC DNA]</scope>
    <source>
        <strain evidence="3">PCC 7822</strain>
    </source>
</reference>
<dbReference type="HOGENOM" id="CLU_037944_1_0_3"/>
<dbReference type="STRING" id="497965.Cyan7822_2336"/>
<keyword evidence="3" id="KW-1185">Reference proteome</keyword>
<dbReference type="Proteomes" id="UP000008206">
    <property type="component" value="Chromosome"/>
</dbReference>
<feature type="transmembrane region" description="Helical" evidence="1">
    <location>
        <begin position="6"/>
        <end position="24"/>
    </location>
</feature>
<dbReference type="KEGG" id="cyj:Cyan7822_2336"/>
<dbReference type="eggNOG" id="ENOG502ZAQR">
    <property type="taxonomic scope" value="Bacteria"/>
</dbReference>
<evidence type="ECO:0000313" key="2">
    <source>
        <dbReference type="EMBL" id="ADN14314.1"/>
    </source>
</evidence>
<keyword evidence="1" id="KW-0472">Membrane</keyword>
<organism evidence="2 3">
    <name type="scientific">Gloeothece verrucosa (strain PCC 7822)</name>
    <name type="common">Cyanothece sp. (strain PCC 7822)</name>
    <dbReference type="NCBI Taxonomy" id="497965"/>
    <lineage>
        <taxon>Bacteria</taxon>
        <taxon>Bacillati</taxon>
        <taxon>Cyanobacteriota</taxon>
        <taxon>Cyanophyceae</taxon>
        <taxon>Oscillatoriophycideae</taxon>
        <taxon>Chroococcales</taxon>
        <taxon>Aphanothecaceae</taxon>
        <taxon>Gloeothece</taxon>
        <taxon>Gloeothece verrucosa</taxon>
    </lineage>
</organism>
<accession>E0UF62</accession>
<dbReference type="OrthoDB" id="6286374at2"/>
<dbReference type="RefSeq" id="WP_013322419.1">
    <property type="nucleotide sequence ID" value="NC_014501.1"/>
</dbReference>
<gene>
    <name evidence="2" type="ordered locus">Cyan7822_2336</name>
</gene>
<dbReference type="AlphaFoldDB" id="E0UF62"/>
<sequence>MNLSVVLDVIISFSFIYLLLSLVASEIQELIATLWQWRSRHLKYSIAKLFGLENKEKTDKVEDNKALKLTEKIWENSLIRGLYQTGKYRMVKFDGPSYIKAKTFSEAFLSTLSETEENFPKDIKTLKNNIEQSPLINKSLKESLLSLVKIAEFKVKEGQNAVLQFQKELEIWFDDSMARAAGAYKRNAKGVALIIALALAVAVNADTVYIFNSLSKNSTLRMTINQLADEVIQSNYPKVSDCLDNAQETSDTNNCFNPVKEQINTTFNDLSTLPIGWDLSHPWDKQFLPLTQKNVFKAIIGWVVSAIAISMGAPFWFEFLNKFINIRNTGKKPS</sequence>
<proteinExistence type="predicted"/>
<evidence type="ECO:0000256" key="1">
    <source>
        <dbReference type="SAM" id="Phobius"/>
    </source>
</evidence>
<feature type="transmembrane region" description="Helical" evidence="1">
    <location>
        <begin position="191"/>
        <end position="211"/>
    </location>
</feature>
<keyword evidence="1" id="KW-0812">Transmembrane</keyword>
<evidence type="ECO:0000313" key="3">
    <source>
        <dbReference type="Proteomes" id="UP000008206"/>
    </source>
</evidence>
<name>E0UF62_GLOV7</name>
<dbReference type="EMBL" id="CP002198">
    <property type="protein sequence ID" value="ADN14314.1"/>
    <property type="molecule type" value="Genomic_DNA"/>
</dbReference>